<evidence type="ECO:0000256" key="6">
    <source>
        <dbReference type="ARBA" id="ARBA00022592"/>
    </source>
</evidence>
<evidence type="ECO:0000256" key="7">
    <source>
        <dbReference type="ARBA" id="ARBA00056181"/>
    </source>
</evidence>
<keyword evidence="5 8" id="KW-0963">Cytoplasm</keyword>
<keyword evidence="6 8" id="KW-0592">Phosphate transport</keyword>
<evidence type="ECO:0000256" key="5">
    <source>
        <dbReference type="ARBA" id="ARBA00022490"/>
    </source>
</evidence>
<evidence type="ECO:0000256" key="1">
    <source>
        <dbReference type="ARBA" id="ARBA00004496"/>
    </source>
</evidence>
<evidence type="ECO:0000256" key="4">
    <source>
        <dbReference type="ARBA" id="ARBA00022448"/>
    </source>
</evidence>
<dbReference type="SUPFAM" id="SSF109755">
    <property type="entry name" value="PhoU-like"/>
    <property type="match status" value="1"/>
</dbReference>
<dbReference type="PANTHER" id="PTHR42930:SF3">
    <property type="entry name" value="PHOSPHATE-SPECIFIC TRANSPORT SYSTEM ACCESSORY PROTEIN PHOU"/>
    <property type="match status" value="1"/>
</dbReference>
<name>A0A6V8LKH9_9BACT</name>
<gene>
    <name evidence="10" type="primary">phoU_2</name>
    <name evidence="10" type="ORF">NNJEOMEG_01034</name>
</gene>
<dbReference type="Proteomes" id="UP000494245">
    <property type="component" value="Unassembled WGS sequence"/>
</dbReference>
<evidence type="ECO:0000259" key="9">
    <source>
        <dbReference type="Pfam" id="PF01895"/>
    </source>
</evidence>
<accession>A0A6V8LKH9</accession>
<dbReference type="EMBL" id="BLTE01000003">
    <property type="protein sequence ID" value="GFK93203.1"/>
    <property type="molecule type" value="Genomic_DNA"/>
</dbReference>
<reference evidence="10 11" key="1">
    <citation type="submission" date="2020-04" db="EMBL/GenBank/DDBJ databases">
        <authorList>
            <consortium name="Desulfovibrio sp. FSS-1 genome sequencing consortium"/>
            <person name="Shimoshige H."/>
            <person name="Kobayashi H."/>
            <person name="Maekawa T."/>
        </authorList>
    </citation>
    <scope>NUCLEOTIDE SEQUENCE [LARGE SCALE GENOMIC DNA]</scope>
    <source>
        <strain evidence="10 11">SIID29052-01</strain>
    </source>
</reference>
<dbReference type="Gene3D" id="1.20.58.220">
    <property type="entry name" value="Phosphate transport system protein phou homolog 2, domain 2"/>
    <property type="match status" value="1"/>
</dbReference>
<dbReference type="PANTHER" id="PTHR42930">
    <property type="entry name" value="PHOSPHATE-SPECIFIC TRANSPORT SYSTEM ACCESSORY PROTEIN PHOU"/>
    <property type="match status" value="1"/>
</dbReference>
<dbReference type="InterPro" id="IPR028366">
    <property type="entry name" value="PhoU"/>
</dbReference>
<dbReference type="NCBIfam" id="TIGR02135">
    <property type="entry name" value="phoU_full"/>
    <property type="match status" value="1"/>
</dbReference>
<dbReference type="PIRSF" id="PIRSF003107">
    <property type="entry name" value="PhoU"/>
    <property type="match status" value="1"/>
</dbReference>
<keyword evidence="4 8" id="KW-0813">Transport</keyword>
<proteinExistence type="inferred from homology"/>
<reference evidence="10 11" key="2">
    <citation type="submission" date="2020-05" db="EMBL/GenBank/DDBJ databases">
        <title>Draft genome sequence of Desulfovibrio sp. strainFSS-1.</title>
        <authorList>
            <person name="Shimoshige H."/>
            <person name="Kobayashi H."/>
            <person name="Maekawa T."/>
        </authorList>
    </citation>
    <scope>NUCLEOTIDE SEQUENCE [LARGE SCALE GENOMIC DNA]</scope>
    <source>
        <strain evidence="10 11">SIID29052-01</strain>
    </source>
</reference>
<dbReference type="RefSeq" id="WP_173081988.1">
    <property type="nucleotide sequence ID" value="NZ_BLTE01000003.1"/>
</dbReference>
<protein>
    <recommendedName>
        <fullName evidence="8">Phosphate-specific transport system accessory protein PhoU</fullName>
    </recommendedName>
</protein>
<sequence>MHNEFDDELLRLRVLMGEMTARAGESLEKALRSVRERQAAPAQECMDNDDVVDSLECRAERLCLRLLALRQPVARDLRLLVGSMRVASNLERIADEAVNIAERSLVLLESPAHADTPALWTMTGACLELYAATRRAWTEGSAELASAVRKENLAVHGLHVKAFRELSALMVAGPEAMERSMQLSFVAYSVKRVCDRCANVAESVGFIVDGRDLKHAGCAGA</sequence>
<evidence type="ECO:0000256" key="8">
    <source>
        <dbReference type="PIRNR" id="PIRNR003107"/>
    </source>
</evidence>
<dbReference type="AlphaFoldDB" id="A0A6V8LKH9"/>
<comment type="caution">
    <text evidence="10">The sequence shown here is derived from an EMBL/GenBank/DDBJ whole genome shotgun (WGS) entry which is preliminary data.</text>
</comment>
<dbReference type="FunFam" id="1.20.58.220:FF:000004">
    <property type="entry name" value="Phosphate-specific transport system accessory protein PhoU"/>
    <property type="match status" value="1"/>
</dbReference>
<dbReference type="GO" id="GO:0006817">
    <property type="term" value="P:phosphate ion transport"/>
    <property type="evidence" value="ECO:0007669"/>
    <property type="project" value="UniProtKB-KW"/>
</dbReference>
<dbReference type="InterPro" id="IPR026022">
    <property type="entry name" value="PhoU_dom"/>
</dbReference>
<dbReference type="GO" id="GO:0045936">
    <property type="term" value="P:negative regulation of phosphate metabolic process"/>
    <property type="evidence" value="ECO:0007669"/>
    <property type="project" value="InterPro"/>
</dbReference>
<feature type="domain" description="PhoU" evidence="9">
    <location>
        <begin position="18"/>
        <end position="103"/>
    </location>
</feature>
<dbReference type="GO" id="GO:0030643">
    <property type="term" value="P:intracellular phosphate ion homeostasis"/>
    <property type="evidence" value="ECO:0007669"/>
    <property type="project" value="InterPro"/>
</dbReference>
<evidence type="ECO:0000256" key="2">
    <source>
        <dbReference type="ARBA" id="ARBA00008107"/>
    </source>
</evidence>
<dbReference type="InterPro" id="IPR038078">
    <property type="entry name" value="PhoU-like_sf"/>
</dbReference>
<evidence type="ECO:0000313" key="10">
    <source>
        <dbReference type="EMBL" id="GFK93203.1"/>
    </source>
</evidence>
<comment type="subunit">
    <text evidence="3 8">Homodimer.</text>
</comment>
<organism evidence="10 11">
    <name type="scientific">Fundidesulfovibrio magnetotacticus</name>
    <dbReference type="NCBI Taxonomy" id="2730080"/>
    <lineage>
        <taxon>Bacteria</taxon>
        <taxon>Pseudomonadati</taxon>
        <taxon>Thermodesulfobacteriota</taxon>
        <taxon>Desulfovibrionia</taxon>
        <taxon>Desulfovibrionales</taxon>
        <taxon>Desulfovibrionaceae</taxon>
        <taxon>Fundidesulfovibrio</taxon>
    </lineage>
</organism>
<comment type="function">
    <text evidence="7 8">Plays a role in the regulation of phosphate uptake.</text>
</comment>
<feature type="domain" description="PhoU" evidence="9">
    <location>
        <begin position="122"/>
        <end position="204"/>
    </location>
</feature>
<dbReference type="Pfam" id="PF01895">
    <property type="entry name" value="PhoU"/>
    <property type="match status" value="2"/>
</dbReference>
<comment type="similarity">
    <text evidence="2 8">Belongs to the PhoU family.</text>
</comment>
<keyword evidence="11" id="KW-1185">Reference proteome</keyword>
<dbReference type="GO" id="GO:0005737">
    <property type="term" value="C:cytoplasm"/>
    <property type="evidence" value="ECO:0007669"/>
    <property type="project" value="UniProtKB-SubCell"/>
</dbReference>
<evidence type="ECO:0000313" key="11">
    <source>
        <dbReference type="Proteomes" id="UP000494245"/>
    </source>
</evidence>
<evidence type="ECO:0000256" key="3">
    <source>
        <dbReference type="ARBA" id="ARBA00011738"/>
    </source>
</evidence>
<comment type="subcellular location">
    <subcellularLocation>
        <location evidence="1 8">Cytoplasm</location>
    </subcellularLocation>
</comment>